<dbReference type="EMBL" id="JACIJJ010000001">
    <property type="protein sequence ID" value="MBB5696977.1"/>
    <property type="molecule type" value="Genomic_DNA"/>
</dbReference>
<evidence type="ECO:0000313" key="3">
    <source>
        <dbReference type="Proteomes" id="UP000557739"/>
    </source>
</evidence>
<dbReference type="RefSeq" id="WP_184023550.1">
    <property type="nucleotide sequence ID" value="NZ_JACIJJ010000001.1"/>
</dbReference>
<dbReference type="AlphaFoldDB" id="A0A7W9AM34"/>
<dbReference type="SUPFAM" id="SSF52980">
    <property type="entry name" value="Restriction endonuclease-like"/>
    <property type="match status" value="1"/>
</dbReference>
<protein>
    <recommendedName>
        <fullName evidence="1">Restriction endonuclease type IV Mrr domain-containing protein</fullName>
    </recommendedName>
</protein>
<keyword evidence="3" id="KW-1185">Reference proteome</keyword>
<dbReference type="InterPro" id="IPR011335">
    <property type="entry name" value="Restrct_endonuc-II-like"/>
</dbReference>
<reference evidence="2 3" key="1">
    <citation type="submission" date="2020-08" db="EMBL/GenBank/DDBJ databases">
        <title>Genomic Encyclopedia of Type Strains, Phase IV (KMG-IV): sequencing the most valuable type-strain genomes for metagenomic binning, comparative biology and taxonomic classification.</title>
        <authorList>
            <person name="Goeker M."/>
        </authorList>
    </citation>
    <scope>NUCLEOTIDE SEQUENCE [LARGE SCALE GENOMIC DNA]</scope>
    <source>
        <strain evidence="2 3">DSM 27244</strain>
    </source>
</reference>
<comment type="caution">
    <text evidence="2">The sequence shown here is derived from an EMBL/GenBank/DDBJ whole genome shotgun (WGS) entry which is preliminary data.</text>
</comment>
<name>A0A7W9AM34_9SPHN</name>
<dbReference type="GO" id="GO:0009307">
    <property type="term" value="P:DNA restriction-modification system"/>
    <property type="evidence" value="ECO:0007669"/>
    <property type="project" value="InterPro"/>
</dbReference>
<evidence type="ECO:0000313" key="2">
    <source>
        <dbReference type="EMBL" id="MBB5696977.1"/>
    </source>
</evidence>
<dbReference type="InterPro" id="IPR007560">
    <property type="entry name" value="Restrct_endonuc_IV_Mrr"/>
</dbReference>
<feature type="domain" description="Restriction endonuclease type IV Mrr" evidence="1">
    <location>
        <begin position="12"/>
        <end position="119"/>
    </location>
</feature>
<gene>
    <name evidence="2" type="ORF">FHR19_000302</name>
</gene>
<dbReference type="Pfam" id="PF04471">
    <property type="entry name" value="Mrr_cat"/>
    <property type="match status" value="1"/>
</dbReference>
<evidence type="ECO:0000259" key="1">
    <source>
        <dbReference type="Pfam" id="PF04471"/>
    </source>
</evidence>
<dbReference type="GO" id="GO:0003677">
    <property type="term" value="F:DNA binding"/>
    <property type="evidence" value="ECO:0007669"/>
    <property type="project" value="InterPro"/>
</dbReference>
<dbReference type="Proteomes" id="UP000557739">
    <property type="component" value="Unassembled WGS sequence"/>
</dbReference>
<dbReference type="GO" id="GO:0004519">
    <property type="term" value="F:endonuclease activity"/>
    <property type="evidence" value="ECO:0007669"/>
    <property type="project" value="InterPro"/>
</dbReference>
<accession>A0A7W9AM34</accession>
<proteinExistence type="predicted"/>
<sequence length="173" mass="19158">MRSKNRGKRGKEWANYEEVARYVLQQLGKRFGLAEVEGKQKVSGRQSGTEWEIDAKGVREADSSIILVECRRCKRRLNQEALAAVAYQIIDSGAAGGITVSPLPFQKGAVKVAKAGRIEHVQLRPESTREQWIAEIGKVTHIGITETVGVTMHDSFQITVLDGEGNVVERRAD</sequence>
<organism evidence="2 3">
    <name type="scientific">Sphingomonas yantingensis</name>
    <dbReference type="NCBI Taxonomy" id="1241761"/>
    <lineage>
        <taxon>Bacteria</taxon>
        <taxon>Pseudomonadati</taxon>
        <taxon>Pseudomonadota</taxon>
        <taxon>Alphaproteobacteria</taxon>
        <taxon>Sphingomonadales</taxon>
        <taxon>Sphingomonadaceae</taxon>
        <taxon>Sphingomonas</taxon>
    </lineage>
</organism>